<accession>A0ABN7VQG6</accession>
<proteinExistence type="predicted"/>
<organism evidence="1 2">
    <name type="scientific">Gigaspora margarita</name>
    <dbReference type="NCBI Taxonomy" id="4874"/>
    <lineage>
        <taxon>Eukaryota</taxon>
        <taxon>Fungi</taxon>
        <taxon>Fungi incertae sedis</taxon>
        <taxon>Mucoromycota</taxon>
        <taxon>Glomeromycotina</taxon>
        <taxon>Glomeromycetes</taxon>
        <taxon>Diversisporales</taxon>
        <taxon>Gigasporaceae</taxon>
        <taxon>Gigaspora</taxon>
    </lineage>
</organism>
<dbReference type="EMBL" id="CAJVQB010019873">
    <property type="protein sequence ID" value="CAG8792583.1"/>
    <property type="molecule type" value="Genomic_DNA"/>
</dbReference>
<evidence type="ECO:0000313" key="1">
    <source>
        <dbReference type="EMBL" id="CAG8792583.1"/>
    </source>
</evidence>
<comment type="caution">
    <text evidence="1">The sequence shown here is derived from an EMBL/GenBank/DDBJ whole genome shotgun (WGS) entry which is preliminary data.</text>
</comment>
<keyword evidence="2" id="KW-1185">Reference proteome</keyword>
<protein>
    <submittedName>
        <fullName evidence="1">11092_t:CDS:1</fullName>
    </submittedName>
</protein>
<dbReference type="Proteomes" id="UP000789901">
    <property type="component" value="Unassembled WGS sequence"/>
</dbReference>
<sequence>MTRTSTHNIDVYLYVDISLNNIVIYLEQSQSDPKNSEFINAIDQYNPILKYPPPDQPTTKQQSTMKLYKKDRRQVEKDLLCGEGIYRKRRGLIDNSCSIGFFAKHANNPDITYAVTTGHCYTNS</sequence>
<feature type="non-terminal residue" evidence="1">
    <location>
        <position position="124"/>
    </location>
</feature>
<reference evidence="1 2" key="1">
    <citation type="submission" date="2021-06" db="EMBL/GenBank/DDBJ databases">
        <authorList>
            <person name="Kallberg Y."/>
            <person name="Tangrot J."/>
            <person name="Rosling A."/>
        </authorList>
    </citation>
    <scope>NUCLEOTIDE SEQUENCE [LARGE SCALE GENOMIC DNA]</scope>
    <source>
        <strain evidence="1 2">120-4 pot B 10/14</strain>
    </source>
</reference>
<evidence type="ECO:0000313" key="2">
    <source>
        <dbReference type="Proteomes" id="UP000789901"/>
    </source>
</evidence>
<gene>
    <name evidence="1" type="ORF">GMARGA_LOCUS21478</name>
</gene>
<name>A0ABN7VQG6_GIGMA</name>